<dbReference type="AlphaFoldDB" id="A0A4P9WGR4"/>
<evidence type="ECO:0000256" key="1">
    <source>
        <dbReference type="SAM" id="MobiDB-lite"/>
    </source>
</evidence>
<proteinExistence type="predicted"/>
<name>A0A4P9WGR4_9FUNG</name>
<accession>A0A4P9WGR4</accession>
<feature type="region of interest" description="Disordered" evidence="1">
    <location>
        <begin position="144"/>
        <end position="194"/>
    </location>
</feature>
<feature type="compositionally biased region" description="Gly residues" evidence="1">
    <location>
        <begin position="144"/>
        <end position="154"/>
    </location>
</feature>
<sequence>MFTELHNECNDAILDPARVASPDPHEPMASRISSRETLQLRRRGQQTSLRILLAQRAPLSHRRFRLYNIHSKEGRSTLFPSRRPFPLARFPILAQITSDGPRGVKGGNSVRGAGGEGLDNSGGFILWRHGDAVWRSGGVGCSGRAGGNGRGSMKGGKRDSEDEAGWTPAAAGCRERGVGETEREGTGGGATFPASKSALCKQWLITTRLRARPPSPPHATHNDAPPLNANQRVG</sequence>
<dbReference type="Proteomes" id="UP000269721">
    <property type="component" value="Unassembled WGS sequence"/>
</dbReference>
<feature type="region of interest" description="Disordered" evidence="1">
    <location>
        <begin position="208"/>
        <end position="234"/>
    </location>
</feature>
<evidence type="ECO:0000313" key="2">
    <source>
        <dbReference type="EMBL" id="RKO91023.1"/>
    </source>
</evidence>
<protein>
    <submittedName>
        <fullName evidence="2">Uncharacterized protein</fullName>
    </submittedName>
</protein>
<reference evidence="3" key="1">
    <citation type="journal article" date="2018" name="Nat. Microbiol.">
        <title>Leveraging single-cell genomics to expand the fungal tree of life.</title>
        <authorList>
            <person name="Ahrendt S.R."/>
            <person name="Quandt C.A."/>
            <person name="Ciobanu D."/>
            <person name="Clum A."/>
            <person name="Salamov A."/>
            <person name="Andreopoulos B."/>
            <person name="Cheng J.F."/>
            <person name="Woyke T."/>
            <person name="Pelin A."/>
            <person name="Henrissat B."/>
            <person name="Reynolds N.K."/>
            <person name="Benny G.L."/>
            <person name="Smith M.E."/>
            <person name="James T.Y."/>
            <person name="Grigoriev I.V."/>
        </authorList>
    </citation>
    <scope>NUCLEOTIDE SEQUENCE [LARGE SCALE GENOMIC DNA]</scope>
</reference>
<evidence type="ECO:0000313" key="3">
    <source>
        <dbReference type="Proteomes" id="UP000269721"/>
    </source>
</evidence>
<organism evidence="2 3">
    <name type="scientific">Blyttiomyces helicus</name>
    <dbReference type="NCBI Taxonomy" id="388810"/>
    <lineage>
        <taxon>Eukaryota</taxon>
        <taxon>Fungi</taxon>
        <taxon>Fungi incertae sedis</taxon>
        <taxon>Chytridiomycota</taxon>
        <taxon>Chytridiomycota incertae sedis</taxon>
        <taxon>Chytridiomycetes</taxon>
        <taxon>Chytridiomycetes incertae sedis</taxon>
        <taxon>Blyttiomyces</taxon>
    </lineage>
</organism>
<dbReference type="EMBL" id="KZ995265">
    <property type="protein sequence ID" value="RKO91023.1"/>
    <property type="molecule type" value="Genomic_DNA"/>
</dbReference>
<feature type="compositionally biased region" description="Basic and acidic residues" evidence="1">
    <location>
        <begin position="173"/>
        <end position="185"/>
    </location>
</feature>
<gene>
    <name evidence="2" type="ORF">BDK51DRAFT_47207</name>
</gene>
<keyword evidence="3" id="KW-1185">Reference proteome</keyword>